<evidence type="ECO:0000313" key="3">
    <source>
        <dbReference type="Proteomes" id="UP000038045"/>
    </source>
</evidence>
<name>A0A0N4ZGH8_PARTI</name>
<dbReference type="Proteomes" id="UP000038045">
    <property type="component" value="Unplaced"/>
</dbReference>
<feature type="domain" description="SAP" evidence="2">
    <location>
        <begin position="4"/>
        <end position="38"/>
    </location>
</feature>
<dbReference type="AlphaFoldDB" id="A0A0N4ZGH8"/>
<evidence type="ECO:0000259" key="2">
    <source>
        <dbReference type="PROSITE" id="PS50800"/>
    </source>
</evidence>
<dbReference type="WBParaSite" id="PTRK_0000688600.1">
    <property type="protein sequence ID" value="PTRK_0000688600.1"/>
    <property type="gene ID" value="PTRK_0000688600"/>
</dbReference>
<reference evidence="4" key="1">
    <citation type="submission" date="2017-02" db="UniProtKB">
        <authorList>
            <consortium name="WormBaseParasite"/>
        </authorList>
    </citation>
    <scope>IDENTIFICATION</scope>
</reference>
<dbReference type="InterPro" id="IPR003034">
    <property type="entry name" value="SAP_dom"/>
</dbReference>
<evidence type="ECO:0000313" key="4">
    <source>
        <dbReference type="WBParaSite" id="PTRK_0000688600.1"/>
    </source>
</evidence>
<organism evidence="3 4">
    <name type="scientific">Parastrongyloides trichosuri</name>
    <name type="common">Possum-specific nematode worm</name>
    <dbReference type="NCBI Taxonomy" id="131310"/>
    <lineage>
        <taxon>Eukaryota</taxon>
        <taxon>Metazoa</taxon>
        <taxon>Ecdysozoa</taxon>
        <taxon>Nematoda</taxon>
        <taxon>Chromadorea</taxon>
        <taxon>Rhabditida</taxon>
        <taxon>Tylenchina</taxon>
        <taxon>Panagrolaimomorpha</taxon>
        <taxon>Strongyloidoidea</taxon>
        <taxon>Strongyloididae</taxon>
        <taxon>Parastrongyloides</taxon>
    </lineage>
</organism>
<dbReference type="SUPFAM" id="SSF68906">
    <property type="entry name" value="SAP domain"/>
    <property type="match status" value="1"/>
</dbReference>
<accession>A0A0N4ZGH8</accession>
<dbReference type="Gene3D" id="1.10.720.30">
    <property type="entry name" value="SAP domain"/>
    <property type="match status" value="1"/>
</dbReference>
<evidence type="ECO:0000256" key="1">
    <source>
        <dbReference type="SAM" id="MobiDB-lite"/>
    </source>
</evidence>
<sequence length="372" mass="42880">MEKFEELNYNELRSRCKDNGLKANGKKGDLISRLKDYFKNAFTSTENNDDRKENEMLTDDEESMKDFKVIDSVPSTPHSSRSLSHKAVKGSQDDPTEILNKEKSPLMNVTMEYITDDEDKKSPPKRITTPITPSSKFRRAHNSFYGKMESIDERQARIRALHAKHEASVPDTFKRLATPKRKTLGTEEIKKGFDFSNAPTDVSGINCNFIKTPVKSFNAEANKKLNDSVRKLIEKKKELSTARCSHKYKRRTTLFQDTRTLNDRDFKKHKEALEKEAKNAKIVKQKRELAIKIVLMEGREEESTIGEYEMTSEEDGEYIMTDTDEENNLISSYIELTSHTHRVVPPGIEDYQFSYDSSMLKVSLDHESHTDN</sequence>
<feature type="compositionally biased region" description="Polar residues" evidence="1">
    <location>
        <begin position="73"/>
        <end position="82"/>
    </location>
</feature>
<protein>
    <submittedName>
        <fullName evidence="4">SAP domain-containing protein</fullName>
    </submittedName>
</protein>
<dbReference type="Pfam" id="PF02037">
    <property type="entry name" value="SAP"/>
    <property type="match status" value="1"/>
</dbReference>
<proteinExistence type="predicted"/>
<dbReference type="PROSITE" id="PS50800">
    <property type="entry name" value="SAP"/>
    <property type="match status" value="1"/>
</dbReference>
<dbReference type="InterPro" id="IPR036361">
    <property type="entry name" value="SAP_dom_sf"/>
</dbReference>
<dbReference type="SMART" id="SM00513">
    <property type="entry name" value="SAP"/>
    <property type="match status" value="1"/>
</dbReference>
<keyword evidence="3" id="KW-1185">Reference proteome</keyword>
<feature type="region of interest" description="Disordered" evidence="1">
    <location>
        <begin position="71"/>
        <end position="98"/>
    </location>
</feature>
<dbReference type="STRING" id="131310.A0A0N4ZGH8"/>